<keyword evidence="2" id="KW-0813">Transport</keyword>
<dbReference type="Pfam" id="PF00873">
    <property type="entry name" value="ACR_tran"/>
    <property type="match status" value="1"/>
</dbReference>
<gene>
    <name evidence="9" type="ORF">BAU08_23440</name>
</gene>
<evidence type="ECO:0000256" key="3">
    <source>
        <dbReference type="ARBA" id="ARBA00022475"/>
    </source>
</evidence>
<dbReference type="Proteomes" id="UP000092213">
    <property type="component" value="Chromosome"/>
</dbReference>
<dbReference type="Gene3D" id="3.30.70.1320">
    <property type="entry name" value="Multidrug efflux transporter AcrB pore domain like"/>
    <property type="match status" value="1"/>
</dbReference>
<proteinExistence type="predicted"/>
<dbReference type="InterPro" id="IPR001036">
    <property type="entry name" value="Acrflvin-R"/>
</dbReference>
<keyword evidence="4" id="KW-0997">Cell inner membrane</keyword>
<dbReference type="Gene3D" id="3.30.2090.10">
    <property type="entry name" value="Multidrug efflux transporter AcrB TolC docking domain, DN and DC subdomains"/>
    <property type="match status" value="2"/>
</dbReference>
<dbReference type="FunFam" id="1.20.1640.10:FF:000001">
    <property type="entry name" value="Efflux pump membrane transporter"/>
    <property type="match status" value="1"/>
</dbReference>
<evidence type="ECO:0000256" key="6">
    <source>
        <dbReference type="ARBA" id="ARBA00022989"/>
    </source>
</evidence>
<feature type="transmembrane region" description="Helical" evidence="8">
    <location>
        <begin position="463"/>
        <end position="481"/>
    </location>
</feature>
<dbReference type="FunFam" id="3.30.70.1430:FF:000001">
    <property type="entry name" value="Efflux pump membrane transporter"/>
    <property type="match status" value="1"/>
</dbReference>
<keyword evidence="3" id="KW-1003">Cell membrane</keyword>
<dbReference type="PRINTS" id="PR00702">
    <property type="entry name" value="ACRIFLAVINRP"/>
</dbReference>
<dbReference type="PANTHER" id="PTHR32063">
    <property type="match status" value="1"/>
</dbReference>
<feature type="transmembrane region" description="Helical" evidence="8">
    <location>
        <begin position="1006"/>
        <end position="1032"/>
    </location>
</feature>
<feature type="transmembrane region" description="Helical" evidence="8">
    <location>
        <begin position="360"/>
        <end position="384"/>
    </location>
</feature>
<feature type="transmembrane region" description="Helical" evidence="8">
    <location>
        <begin position="431"/>
        <end position="451"/>
    </location>
</feature>
<dbReference type="Gene3D" id="1.20.1640.10">
    <property type="entry name" value="Multidrug efflux transporter AcrB transmembrane domain"/>
    <property type="match status" value="2"/>
</dbReference>
<dbReference type="PANTHER" id="PTHR32063:SF34">
    <property type="entry name" value="MULTIDRUG RESISTANCE PROTEIN MDTC"/>
    <property type="match status" value="1"/>
</dbReference>
<evidence type="ECO:0000256" key="1">
    <source>
        <dbReference type="ARBA" id="ARBA00004429"/>
    </source>
</evidence>
<dbReference type="RefSeq" id="WP_066672036.1">
    <property type="nucleotide sequence ID" value="NZ_CP016171.1"/>
</dbReference>
<evidence type="ECO:0000256" key="5">
    <source>
        <dbReference type="ARBA" id="ARBA00022692"/>
    </source>
</evidence>
<dbReference type="SUPFAM" id="SSF82693">
    <property type="entry name" value="Multidrug efflux transporter AcrB pore domain, PN1, PN2, PC1 and PC2 subdomains"/>
    <property type="match status" value="4"/>
</dbReference>
<comment type="subcellular location">
    <subcellularLocation>
        <location evidence="1">Cell inner membrane</location>
        <topology evidence="1">Multi-pass membrane protein</topology>
    </subcellularLocation>
</comment>
<dbReference type="InterPro" id="IPR027463">
    <property type="entry name" value="AcrB_DN_DC_subdom"/>
</dbReference>
<feature type="transmembrane region" description="Helical" evidence="8">
    <location>
        <begin position="975"/>
        <end position="994"/>
    </location>
</feature>
<dbReference type="Gene3D" id="3.30.70.1430">
    <property type="entry name" value="Multidrug efflux transporter AcrB pore domain"/>
    <property type="match status" value="2"/>
</dbReference>
<dbReference type="SUPFAM" id="SSF82866">
    <property type="entry name" value="Multidrug efflux transporter AcrB transmembrane domain"/>
    <property type="match status" value="2"/>
</dbReference>
<organism evidence="9 10">
    <name type="scientific">Bordetella bronchialis</name>
    <dbReference type="NCBI Taxonomy" id="463025"/>
    <lineage>
        <taxon>Bacteria</taxon>
        <taxon>Pseudomonadati</taxon>
        <taxon>Pseudomonadota</taxon>
        <taxon>Betaproteobacteria</taxon>
        <taxon>Burkholderiales</taxon>
        <taxon>Alcaligenaceae</taxon>
        <taxon>Bordetella</taxon>
    </lineage>
</organism>
<feature type="transmembrane region" description="Helical" evidence="8">
    <location>
        <begin position="878"/>
        <end position="895"/>
    </location>
</feature>
<evidence type="ECO:0000256" key="8">
    <source>
        <dbReference type="SAM" id="Phobius"/>
    </source>
</evidence>
<reference evidence="9 10" key="1">
    <citation type="submission" date="2016-06" db="EMBL/GenBank/DDBJ databases">
        <title>Complete genome sequences of Bordetella bronchialis and Bordetella flabilis.</title>
        <authorList>
            <person name="LiPuma J.J."/>
            <person name="Spilker T."/>
        </authorList>
    </citation>
    <scope>NUCLEOTIDE SEQUENCE [LARGE SCALE GENOMIC DNA]</scope>
    <source>
        <strain evidence="9 10">AU17976</strain>
    </source>
</reference>
<evidence type="ECO:0000313" key="9">
    <source>
        <dbReference type="EMBL" id="ANN73911.1"/>
    </source>
</evidence>
<keyword evidence="5 8" id="KW-0812">Transmembrane</keyword>
<accession>A0A193G382</accession>
<feature type="transmembrane region" description="Helical" evidence="8">
    <location>
        <begin position="928"/>
        <end position="954"/>
    </location>
</feature>
<evidence type="ECO:0000256" key="4">
    <source>
        <dbReference type="ARBA" id="ARBA00022519"/>
    </source>
</evidence>
<keyword evidence="6 8" id="KW-1133">Transmembrane helix</keyword>
<dbReference type="Gene3D" id="3.30.70.1440">
    <property type="entry name" value="Multidrug efflux transporter AcrB pore domain"/>
    <property type="match status" value="1"/>
</dbReference>
<dbReference type="EMBL" id="CP016171">
    <property type="protein sequence ID" value="ANN73911.1"/>
    <property type="molecule type" value="Genomic_DNA"/>
</dbReference>
<name>A0A193G382_9BORD</name>
<dbReference type="GO" id="GO:0042910">
    <property type="term" value="F:xenobiotic transmembrane transporter activity"/>
    <property type="evidence" value="ECO:0007669"/>
    <property type="project" value="TreeGrafter"/>
</dbReference>
<evidence type="ECO:0000256" key="2">
    <source>
        <dbReference type="ARBA" id="ARBA00022448"/>
    </source>
</evidence>
<dbReference type="STRING" id="463025.BAU08_23440"/>
<keyword evidence="7 8" id="KW-0472">Membrane</keyword>
<dbReference type="SUPFAM" id="SSF82714">
    <property type="entry name" value="Multidrug efflux transporter AcrB TolC docking domain, DN and DC subdomains"/>
    <property type="match status" value="2"/>
</dbReference>
<feature type="transmembrane region" description="Helical" evidence="8">
    <location>
        <begin position="336"/>
        <end position="353"/>
    </location>
</feature>
<evidence type="ECO:0000313" key="10">
    <source>
        <dbReference type="Proteomes" id="UP000092213"/>
    </source>
</evidence>
<dbReference type="GO" id="GO:0005886">
    <property type="term" value="C:plasma membrane"/>
    <property type="evidence" value="ECO:0007669"/>
    <property type="project" value="UniProtKB-SubCell"/>
</dbReference>
<dbReference type="AlphaFoldDB" id="A0A193G382"/>
<protein>
    <submittedName>
        <fullName evidence="9">Multidrug transporter subunit MdtC</fullName>
    </submittedName>
</protein>
<evidence type="ECO:0000256" key="7">
    <source>
        <dbReference type="ARBA" id="ARBA00023136"/>
    </source>
</evidence>
<sequence length="1055" mass="113080">MILSAPFIVRPVATTLLSLAVVLAGSLAFRLLPVAPLPEVDIPTISVTASLPGASPETMASSVATPLERALGAIAGVTEMTSSSTQGSTRITLQFDLSRDIDGAARDVQAAINASRTLLPSGLKSNPTYRKANPSAAPIMTLALTSDTHTQGELYDLASTIVAQKLSQVNGVGDVTVGGSSLPAVRVDVLPGALTSRGVSLDDVRTALSNANANRPKGFIDSGEYQWTIMASDQLSKAAQYRPLIVAWRDGGPVRLSDVATVQDSVEDLYQTGFYNQRKAILLIVRREAAANIIKVVDELRAQLPELQAQMPGGVQLNVAQDRTPSIRASLYEAEMTLVIAVGLVMVVVLVFLRRWRAALIPSVAVPVSLVGTFSIMYLCGYTLNTISLMALIVATGFVVDDAIVVLENIMRYIERGMSPVRAAMRGAREVGFTVLSMSLSLVAVFIPILLMGGVVGRFFREFAVTLSAAILVSLVTSLTLTPMMCGRMLRAEREARSAADGGETDAVRRPGRVKALLARLGQWSERGFQRLSDGYARTLGWTLNHGPVVMLVLLLTVCLNVYLYIVVPKGFFPNQDTGQLLGFFRVDQGTSFQATVPKLEYMRKVVLSDPAVQSMTGYAGGRGGSNSSFMQIQLKPLSERGVSAEAVIERLRGRLQSIPGARMFLVAQQDIRIGGRASSTGSYDYALMASDLSMLRTWMPRVQRALAALPELVDVDTDVEDKGQQVNLVIDREAATRLGVSMSDISAVLNNSFSQRQVSVMYGPLNQYHVILGVPQNFAQDAQSLRKVDVVTSTGARVPLASFASFEVGSAPLSVQHQGLFVADTISFSLAPGVSLGQASDAIDAAVARIGLPTDQIQASFQGTAAAAQQSQQQQPLLILAALVTMYIVLGMLYESFVHPFTILSTLPSAGIGALLALMLMRTEFTVIALIGVFLLIGIVKKNAIMMVDFALAAERGQGLAPREAIFQACVTRFRPIMMTTLAAIMGAIPLVVATGTGAEIRRPLGITIVGGLVVSQVLTLYTTPVVYLYLDRLRHWARRRRAARAVAPSTDYS</sequence>
<feature type="transmembrane region" description="Helical" evidence="8">
    <location>
        <begin position="549"/>
        <end position="568"/>
    </location>
</feature>